<name>A0A2R6C5H3_9ARCH</name>
<dbReference type="EMBL" id="NEXF01000581">
    <property type="protein sequence ID" value="PSO06143.1"/>
    <property type="molecule type" value="Genomic_DNA"/>
</dbReference>
<gene>
    <name evidence="1" type="ORF">B9Q04_17550</name>
</gene>
<dbReference type="AlphaFoldDB" id="A0A2R6C5H3"/>
<evidence type="ECO:0000313" key="2">
    <source>
        <dbReference type="Proteomes" id="UP000242015"/>
    </source>
</evidence>
<protein>
    <submittedName>
        <fullName evidence="1">Uncharacterized protein</fullName>
    </submittedName>
</protein>
<reference evidence="1 2" key="1">
    <citation type="submission" date="2017-04" db="EMBL/GenBank/DDBJ databases">
        <title>Novel microbial lineages endemic to geothermal iron-oxide mats fill important gaps in the evolutionary history of Archaea.</title>
        <authorList>
            <person name="Jay Z.J."/>
            <person name="Beam J.P."/>
            <person name="Dlakic M."/>
            <person name="Rusch D.B."/>
            <person name="Kozubal M.A."/>
            <person name="Inskeep W.P."/>
        </authorList>
    </citation>
    <scope>NUCLEOTIDE SEQUENCE [LARGE SCALE GENOMIC DNA]</scope>
    <source>
        <strain evidence="1">BE_D</strain>
    </source>
</reference>
<sequence>MGAIPPLPGAPAVELRPIPPPPTLLGAKEGEAWWGVDEGSSFVSEGWVVYVSGIPKWLDRGEWVCCSDSLIVAILAIVCLGGPSGGENG</sequence>
<proteinExistence type="predicted"/>
<comment type="caution">
    <text evidence="1">The sequence shown here is derived from an EMBL/GenBank/DDBJ whole genome shotgun (WGS) entry which is preliminary data.</text>
</comment>
<evidence type="ECO:0000313" key="1">
    <source>
        <dbReference type="EMBL" id="PSO06143.1"/>
    </source>
</evidence>
<organism evidence="1 2">
    <name type="scientific">Candidatus Marsarchaeota G2 archaeon BE_D</name>
    <dbReference type="NCBI Taxonomy" id="1978158"/>
    <lineage>
        <taxon>Archaea</taxon>
        <taxon>Candidatus Marsarchaeota</taxon>
        <taxon>Candidatus Marsarchaeota group 2</taxon>
    </lineage>
</organism>
<accession>A0A2R6C5H3</accession>
<dbReference type="Proteomes" id="UP000242015">
    <property type="component" value="Unassembled WGS sequence"/>
</dbReference>